<sequence>MSLCGELNQIIDDPTIYLFTPLERSSVFRCLFRRRLFRHRRRPRPLASRYSCRCYPRLQPYPCQWHRYGCRRINSIGIYLAAPDGSLYPGSSATGATFTKGSGNSWSSTPPTYVSLRTARLHAWSPATVTLTAGSGTTLPTLPVTLPEGQTFDGANDYGCSVHDYLYGSATSTQGSAEPITANSQSATPAIYLQHALAQLVFRIQNATDRPADAVYDYVKSVHLTAEGGATPFLTGTSGAMALSDGTLSGLSASGKLTFTPSANPQKIGTTGAVTVAYGLVAPKTAAASSARVTLTLRLGEAGLGNTATERELTLTTDVFNQAWDRGNQYIYTLTLGKRGLTLQDAAILPWNAETPVDQDMKPIG</sequence>
<keyword evidence="2" id="KW-1185">Reference proteome</keyword>
<dbReference type="Gene3D" id="2.60.40.2630">
    <property type="match status" value="1"/>
</dbReference>
<dbReference type="Proteomes" id="UP001185704">
    <property type="component" value="Unassembled WGS sequence"/>
</dbReference>
<dbReference type="Pfam" id="PF13149">
    <property type="entry name" value="Mfa_like_1"/>
    <property type="match status" value="1"/>
</dbReference>
<protein>
    <submittedName>
        <fullName evidence="1">Fimbrillin family protein</fullName>
    </submittedName>
</protein>
<gene>
    <name evidence="1" type="ORF">R3O81_19570</name>
</gene>
<comment type="caution">
    <text evidence="1">The sequence shown here is derived from an EMBL/GenBank/DDBJ whole genome shotgun (WGS) entry which is preliminary data.</text>
</comment>
<name>A0ABU4ACX2_9BACE</name>
<dbReference type="EMBL" id="JAWLJK010000015">
    <property type="protein sequence ID" value="MDV6166229.1"/>
    <property type="molecule type" value="Genomic_DNA"/>
</dbReference>
<proteinExistence type="predicted"/>
<organism evidence="1 2">
    <name type="scientific">Bacteroides hominis</name>
    <dbReference type="NCBI Taxonomy" id="2763023"/>
    <lineage>
        <taxon>Bacteria</taxon>
        <taxon>Pseudomonadati</taxon>
        <taxon>Bacteroidota</taxon>
        <taxon>Bacteroidia</taxon>
        <taxon>Bacteroidales</taxon>
        <taxon>Bacteroidaceae</taxon>
        <taxon>Bacteroides</taxon>
    </lineage>
</organism>
<evidence type="ECO:0000313" key="2">
    <source>
        <dbReference type="Proteomes" id="UP001185704"/>
    </source>
</evidence>
<dbReference type="CDD" id="cd13121">
    <property type="entry name" value="BF2867_like_C"/>
    <property type="match status" value="1"/>
</dbReference>
<reference evidence="1" key="1">
    <citation type="submission" date="2023-09" db="EMBL/GenBank/DDBJ databases">
        <title>Upregulation of the cfiA carbapenemase gene in a Bacteroides hominis strain by the novel integrative and conjugative element Tn7563.</title>
        <authorList>
            <person name="Stubhaug T."/>
            <person name="Zecic N."/>
            <person name="Skaare D."/>
        </authorList>
    </citation>
    <scope>NUCLEOTIDE SEQUENCE [LARGE SCALE GENOMIC DNA]</scope>
    <source>
        <strain evidence="1">Tbg-245</strain>
    </source>
</reference>
<accession>A0ABU4ACX2</accession>
<evidence type="ECO:0000313" key="1">
    <source>
        <dbReference type="EMBL" id="MDV6166229.1"/>
    </source>
</evidence>
<dbReference type="InterPro" id="IPR025049">
    <property type="entry name" value="Mfa-like_1"/>
</dbReference>